<keyword evidence="1" id="KW-1133">Transmembrane helix</keyword>
<feature type="transmembrane region" description="Helical" evidence="1">
    <location>
        <begin position="310"/>
        <end position="326"/>
    </location>
</feature>
<dbReference type="EMBL" id="JRHC01000004">
    <property type="protein sequence ID" value="KJF42830.1"/>
    <property type="molecule type" value="Genomic_DNA"/>
</dbReference>
<dbReference type="PATRIC" id="fig|1544798.3.peg.3267"/>
<dbReference type="AlphaFoldDB" id="A0A0D8J791"/>
<keyword evidence="1" id="KW-0472">Membrane</keyword>
<evidence type="ECO:0000313" key="3">
    <source>
        <dbReference type="Proteomes" id="UP000032544"/>
    </source>
</evidence>
<feature type="transmembrane region" description="Helical" evidence="1">
    <location>
        <begin position="209"/>
        <end position="230"/>
    </location>
</feature>
<feature type="transmembrane region" description="Helical" evidence="1">
    <location>
        <begin position="125"/>
        <end position="146"/>
    </location>
</feature>
<gene>
    <name evidence="2" type="ORF">LH29_15495</name>
</gene>
<dbReference type="STRING" id="1544798.LH29_15495"/>
<feature type="transmembrane region" description="Helical" evidence="1">
    <location>
        <begin position="21"/>
        <end position="41"/>
    </location>
</feature>
<keyword evidence="1" id="KW-0812">Transmembrane</keyword>
<name>A0A0D8J791_9BACT</name>
<keyword evidence="3" id="KW-1185">Reference proteome</keyword>
<feature type="transmembrane region" description="Helical" evidence="1">
    <location>
        <begin position="87"/>
        <end position="105"/>
    </location>
</feature>
<protein>
    <submittedName>
        <fullName evidence="2">Membrane protein</fullName>
    </submittedName>
</protein>
<dbReference type="Proteomes" id="UP000032544">
    <property type="component" value="Unassembled WGS sequence"/>
</dbReference>
<proteinExistence type="predicted"/>
<feature type="transmembrane region" description="Helical" evidence="1">
    <location>
        <begin position="47"/>
        <end position="67"/>
    </location>
</feature>
<evidence type="ECO:0000313" key="2">
    <source>
        <dbReference type="EMBL" id="KJF42830.1"/>
    </source>
</evidence>
<evidence type="ECO:0000256" key="1">
    <source>
        <dbReference type="SAM" id="Phobius"/>
    </source>
</evidence>
<dbReference type="PANTHER" id="PTHR31061">
    <property type="entry name" value="LD22376P"/>
    <property type="match status" value="1"/>
</dbReference>
<reference evidence="2 3" key="1">
    <citation type="submission" date="2014-09" db="EMBL/GenBank/DDBJ databases">
        <title>Draft Genome Sequence of Draconibacterium sp. JN14CK-3.</title>
        <authorList>
            <person name="Dong C."/>
            <person name="Lai Q."/>
            <person name="Shao Z."/>
        </authorList>
    </citation>
    <scope>NUCLEOTIDE SEQUENCE [LARGE SCALE GENOMIC DNA]</scope>
    <source>
        <strain evidence="2 3">JN14CK-3</strain>
    </source>
</reference>
<sequence>MENSIQKKPERFLSLDVFRGLTIALMIVVNTPGTGAHLYPYLVHAKWFGFTLADLVFPSFLFAMGNAMSFSMLKMKNMPAGKVWAKIIKRTTIIFLLGYLMYWYPFFEFGTDGNFLWKPIAETRIMGVLQRIALCYFFASAIFYYLSEKVALIISGAILLAYWGILYVFGEQGAWLEMANNAASKFDLAVLGQGHIYKKDSIPFDPEGLLSTLPAVVNVLWGYMAGIFIQKKGKSFEGIAKLLMLAVGMIALAHWWNLVFPLSKKLWTSSFVLYTVGWDLAIMAVLVYAIELRKLKFGVQFFNIFGKNPLFIYLFSELFYITLRMIPVNKHQDAFEWFSEQIFQQIFPGAFGSFATAIAYVMLCWALGWWLNKKRIYIKI</sequence>
<dbReference type="RefSeq" id="WP_045031225.1">
    <property type="nucleotide sequence ID" value="NZ_JRHC01000004.1"/>
</dbReference>
<organism evidence="2 3">
    <name type="scientific">Draconibacterium sediminis</name>
    <dbReference type="NCBI Taxonomy" id="1544798"/>
    <lineage>
        <taxon>Bacteria</taxon>
        <taxon>Pseudomonadati</taxon>
        <taxon>Bacteroidota</taxon>
        <taxon>Bacteroidia</taxon>
        <taxon>Marinilabiliales</taxon>
        <taxon>Prolixibacteraceae</taxon>
        <taxon>Draconibacterium</taxon>
    </lineage>
</organism>
<feature type="transmembrane region" description="Helical" evidence="1">
    <location>
        <begin position="346"/>
        <end position="371"/>
    </location>
</feature>
<accession>A0A0D8J791</accession>
<dbReference type="PANTHER" id="PTHR31061:SF24">
    <property type="entry name" value="LD22376P"/>
    <property type="match status" value="1"/>
</dbReference>
<feature type="transmembrane region" description="Helical" evidence="1">
    <location>
        <begin position="242"/>
        <end position="259"/>
    </location>
</feature>
<feature type="transmembrane region" description="Helical" evidence="1">
    <location>
        <begin position="271"/>
        <end position="290"/>
    </location>
</feature>
<comment type="caution">
    <text evidence="2">The sequence shown here is derived from an EMBL/GenBank/DDBJ whole genome shotgun (WGS) entry which is preliminary data.</text>
</comment>
<feature type="transmembrane region" description="Helical" evidence="1">
    <location>
        <begin position="151"/>
        <end position="170"/>
    </location>
</feature>
<dbReference type="OrthoDB" id="9788724at2"/>